<dbReference type="RefSeq" id="WP_208877351.1">
    <property type="nucleotide sequence ID" value="NZ_CP031320.1"/>
</dbReference>
<evidence type="ECO:0000259" key="1">
    <source>
        <dbReference type="PROSITE" id="PS50943"/>
    </source>
</evidence>
<dbReference type="AlphaFoldDB" id="A0A345XMJ2"/>
<dbReference type="Pfam" id="PF19054">
    <property type="entry name" value="DUF5753"/>
    <property type="match status" value="1"/>
</dbReference>
<name>A0A345XMJ2_9ACTN</name>
<keyword evidence="3" id="KW-1185">Reference proteome</keyword>
<dbReference type="InterPro" id="IPR043917">
    <property type="entry name" value="DUF5753"/>
</dbReference>
<dbReference type="KEGG" id="sarm:DVA86_09545"/>
<dbReference type="Gene3D" id="1.10.260.40">
    <property type="entry name" value="lambda repressor-like DNA-binding domains"/>
    <property type="match status" value="1"/>
</dbReference>
<accession>A0A345XMJ2</accession>
<dbReference type="CDD" id="cd00093">
    <property type="entry name" value="HTH_XRE"/>
    <property type="match status" value="1"/>
</dbReference>
<organism evidence="2 3">
    <name type="scientific">Streptomyces armeniacus</name>
    <dbReference type="NCBI Taxonomy" id="83291"/>
    <lineage>
        <taxon>Bacteria</taxon>
        <taxon>Bacillati</taxon>
        <taxon>Actinomycetota</taxon>
        <taxon>Actinomycetes</taxon>
        <taxon>Kitasatosporales</taxon>
        <taxon>Streptomycetaceae</taxon>
        <taxon>Streptomyces</taxon>
    </lineage>
</organism>
<dbReference type="InterPro" id="IPR010982">
    <property type="entry name" value="Lambda_DNA-bd_dom_sf"/>
</dbReference>
<feature type="domain" description="HTH cro/C1-type" evidence="1">
    <location>
        <begin position="16"/>
        <end position="70"/>
    </location>
</feature>
<dbReference type="Proteomes" id="UP000254425">
    <property type="component" value="Chromosome"/>
</dbReference>
<reference evidence="2 3" key="1">
    <citation type="submission" date="2018-07" db="EMBL/GenBank/DDBJ databases">
        <title>Draft genome of the type strain Streptomyces armeniacus ATCC 15676.</title>
        <authorList>
            <person name="Labana P."/>
            <person name="Gosse J.T."/>
            <person name="Boddy C.N."/>
        </authorList>
    </citation>
    <scope>NUCLEOTIDE SEQUENCE [LARGE SCALE GENOMIC DNA]</scope>
    <source>
        <strain evidence="2 3">ATCC 15676</strain>
    </source>
</reference>
<evidence type="ECO:0000313" key="3">
    <source>
        <dbReference type="Proteomes" id="UP000254425"/>
    </source>
</evidence>
<dbReference type="InterPro" id="IPR001387">
    <property type="entry name" value="Cro/C1-type_HTH"/>
</dbReference>
<dbReference type="Pfam" id="PF13560">
    <property type="entry name" value="HTH_31"/>
    <property type="match status" value="1"/>
</dbReference>
<gene>
    <name evidence="2" type="ORF">DVA86_09545</name>
</gene>
<sequence length="285" mass="31446">MPASPTVSRRLLGAELRALREERGLTADEAAGRLGWHPSKMSRVETGRSGLRDAELSRVLDVYEVTEPVAREALSSMSRDGKRRKWWQPYSDVLTKRYSSFISLESEASSARSFQMSLVPGLLQTPDYARAVIRALKPERAPDEVNALVEVRLARQNAALNRESPLRVWGVIDEAVLHRVVGDGGLMAGQLKRLLTASEQPEITLQVLPFGAGSHAGLLGPFVILEFPVRADLDVVCTEGLTSNVYLEREEDVAAYSRAFDHVRAAALDVGPSRDLIARRAEDFT</sequence>
<evidence type="ECO:0000313" key="2">
    <source>
        <dbReference type="EMBL" id="AXK32858.1"/>
    </source>
</evidence>
<dbReference type="PROSITE" id="PS50943">
    <property type="entry name" value="HTH_CROC1"/>
    <property type="match status" value="1"/>
</dbReference>
<dbReference type="EMBL" id="CP031320">
    <property type="protein sequence ID" value="AXK32858.1"/>
    <property type="molecule type" value="Genomic_DNA"/>
</dbReference>
<protein>
    <submittedName>
        <fullName evidence="2">Helix-turn-helix domain-containing protein</fullName>
    </submittedName>
</protein>
<dbReference type="SMART" id="SM00530">
    <property type="entry name" value="HTH_XRE"/>
    <property type="match status" value="1"/>
</dbReference>
<proteinExistence type="predicted"/>
<dbReference type="GO" id="GO:0003677">
    <property type="term" value="F:DNA binding"/>
    <property type="evidence" value="ECO:0007669"/>
    <property type="project" value="InterPro"/>
</dbReference>
<dbReference type="SUPFAM" id="SSF47413">
    <property type="entry name" value="lambda repressor-like DNA-binding domains"/>
    <property type="match status" value="1"/>
</dbReference>